<dbReference type="SUPFAM" id="SSF52540">
    <property type="entry name" value="P-loop containing nucleoside triphosphate hydrolases"/>
    <property type="match status" value="2"/>
</dbReference>
<organism evidence="2 3">
    <name type="scientific">Saccharopolyspora elongata</name>
    <dbReference type="NCBI Taxonomy" id="2530387"/>
    <lineage>
        <taxon>Bacteria</taxon>
        <taxon>Bacillati</taxon>
        <taxon>Actinomycetota</taxon>
        <taxon>Actinomycetes</taxon>
        <taxon>Pseudonocardiales</taxon>
        <taxon>Pseudonocardiaceae</taxon>
        <taxon>Saccharopolyspora</taxon>
    </lineage>
</organism>
<proteinExistence type="predicted"/>
<accession>A0A4R4ZF14</accession>
<evidence type="ECO:0000313" key="3">
    <source>
        <dbReference type="Proteomes" id="UP000294947"/>
    </source>
</evidence>
<dbReference type="EMBL" id="SMKW01000001">
    <property type="protein sequence ID" value="TDD56580.1"/>
    <property type="molecule type" value="Genomic_DNA"/>
</dbReference>
<keyword evidence="3" id="KW-1185">Reference proteome</keyword>
<dbReference type="Proteomes" id="UP000294947">
    <property type="component" value="Unassembled WGS sequence"/>
</dbReference>
<evidence type="ECO:0000256" key="1">
    <source>
        <dbReference type="SAM" id="MobiDB-lite"/>
    </source>
</evidence>
<dbReference type="Gene3D" id="3.40.50.300">
    <property type="entry name" value="P-loop containing nucleotide triphosphate hydrolases"/>
    <property type="match status" value="2"/>
</dbReference>
<gene>
    <name evidence="2" type="ORF">E1288_00355</name>
</gene>
<dbReference type="AlphaFoldDB" id="A0A4R4ZF14"/>
<sequence>MGSKIPVLWVTGAPGAGKSTSGWGLFTRISGQGGSVAYVDIDQLGLIGPPPGGGAASHEIKAANLLRVIAVLRQRGVQQVIVSGVVDPELGVEPFFAGSAEAAHIDLALVRLHCDREELRSRFLGRGSPADMLGELFEVVDRIDRAAIGTPLDTTGHRPDDTVDALMGHCVVRPGPVQPLASAGDGLPPMPVVVVTGATAVGKSTAAWSVLRDLWESGAPTAYIDLDQLGFVHPGPDPVLQAANLAALWRGYRQAGAQSLILVTREPGADLMGALAEELVTVVRLDADAAALEDRIRRRADGESALLAGDELRGVPPEVQNRVAVRAAAEAERLRSSGEPRMVLDTTGQSPQETSAALLDMLRPALGSPERDLR</sequence>
<evidence type="ECO:0000313" key="2">
    <source>
        <dbReference type="EMBL" id="TDD56580.1"/>
    </source>
</evidence>
<dbReference type="RefSeq" id="WP_132479131.1">
    <property type="nucleotide sequence ID" value="NZ_SMKW01000001.1"/>
</dbReference>
<name>A0A4R4ZF14_9PSEU</name>
<feature type="compositionally biased region" description="Polar residues" evidence="1">
    <location>
        <begin position="346"/>
        <end position="355"/>
    </location>
</feature>
<feature type="region of interest" description="Disordered" evidence="1">
    <location>
        <begin position="335"/>
        <end position="374"/>
    </location>
</feature>
<protein>
    <submittedName>
        <fullName evidence="2">Uncharacterized protein</fullName>
    </submittedName>
</protein>
<dbReference type="OrthoDB" id="7889077at2"/>
<reference evidence="2 3" key="1">
    <citation type="submission" date="2019-03" db="EMBL/GenBank/DDBJ databases">
        <title>Draft genome sequences of novel Actinobacteria.</title>
        <authorList>
            <person name="Sahin N."/>
            <person name="Ay H."/>
            <person name="Saygin H."/>
        </authorList>
    </citation>
    <scope>NUCLEOTIDE SEQUENCE [LARGE SCALE GENOMIC DNA]</scope>
    <source>
        <strain evidence="2 3">7K502</strain>
    </source>
</reference>
<comment type="caution">
    <text evidence="2">The sequence shown here is derived from an EMBL/GenBank/DDBJ whole genome shotgun (WGS) entry which is preliminary data.</text>
</comment>
<dbReference type="InterPro" id="IPR027417">
    <property type="entry name" value="P-loop_NTPase"/>
</dbReference>